<dbReference type="AlphaFoldDB" id="A0A4P6FC44"/>
<protein>
    <submittedName>
        <fullName evidence="2">Uncharacterized protein</fullName>
    </submittedName>
</protein>
<feature type="transmembrane region" description="Helical" evidence="1">
    <location>
        <begin position="50"/>
        <end position="74"/>
    </location>
</feature>
<proteinExistence type="predicted"/>
<evidence type="ECO:0000313" key="2">
    <source>
        <dbReference type="EMBL" id="QAY73414.1"/>
    </source>
</evidence>
<accession>A0A4P6FC44</accession>
<dbReference type="RefSeq" id="WP_129190639.1">
    <property type="nucleotide sequence ID" value="NZ_CP035491.1"/>
</dbReference>
<name>A0A4P6FC44_9MICO</name>
<keyword evidence="1" id="KW-0472">Membrane</keyword>
<keyword evidence="1" id="KW-1133">Transmembrane helix</keyword>
<gene>
    <name evidence="2" type="ORF">ET445_08745</name>
</gene>
<evidence type="ECO:0000313" key="3">
    <source>
        <dbReference type="Proteomes" id="UP000291259"/>
    </source>
</evidence>
<keyword evidence="3" id="KW-1185">Reference proteome</keyword>
<keyword evidence="1" id="KW-0812">Transmembrane</keyword>
<feature type="transmembrane region" description="Helical" evidence="1">
    <location>
        <begin position="95"/>
        <end position="119"/>
    </location>
</feature>
<dbReference type="EMBL" id="CP035491">
    <property type="protein sequence ID" value="QAY73414.1"/>
    <property type="molecule type" value="Genomic_DNA"/>
</dbReference>
<dbReference type="Proteomes" id="UP000291259">
    <property type="component" value="Chromosome"/>
</dbReference>
<evidence type="ECO:0000256" key="1">
    <source>
        <dbReference type="SAM" id="Phobius"/>
    </source>
</evidence>
<feature type="transmembrane region" description="Helical" evidence="1">
    <location>
        <begin position="17"/>
        <end position="38"/>
    </location>
</feature>
<sequence>MSTTTSSISAAGRSREFFLWALGVAGAGILLAVVVRLIPSDDVHRAGVMFIPLLVPVVAVLAIVSIVFGVIALVRMGKRAGAPRTPVIVSSAGSLLLVFLLPVLVLAAQLLVVLVGGLVE</sequence>
<reference evidence="2 3" key="1">
    <citation type="submission" date="2019-01" db="EMBL/GenBank/DDBJ databases">
        <title>Genome sequencing of strain FW100M-8.</title>
        <authorList>
            <person name="Heo J."/>
            <person name="Kim S.-J."/>
            <person name="Kim J.-S."/>
            <person name="Hong S.-B."/>
            <person name="Kwon S.-W."/>
        </authorList>
    </citation>
    <scope>NUCLEOTIDE SEQUENCE [LARGE SCALE GENOMIC DNA]</scope>
    <source>
        <strain evidence="2 3">FW100M-8</strain>
    </source>
</reference>
<dbReference type="KEGG" id="agf:ET445_08745"/>
<organism evidence="2 3">
    <name type="scientific">Agromyces protaetiae</name>
    <dbReference type="NCBI Taxonomy" id="2509455"/>
    <lineage>
        <taxon>Bacteria</taxon>
        <taxon>Bacillati</taxon>
        <taxon>Actinomycetota</taxon>
        <taxon>Actinomycetes</taxon>
        <taxon>Micrococcales</taxon>
        <taxon>Microbacteriaceae</taxon>
        <taxon>Agromyces</taxon>
    </lineage>
</organism>